<evidence type="ECO:0000313" key="4">
    <source>
        <dbReference type="EMBL" id="OOP74205.1"/>
    </source>
</evidence>
<dbReference type="STRING" id="1520.LF65_01520"/>
<keyword evidence="1" id="KW-0472">Membrane</keyword>
<evidence type="ECO:0000313" key="3">
    <source>
        <dbReference type="EMBL" id="MBF7812019.1"/>
    </source>
</evidence>
<accession>A0A0B5QB09</accession>
<dbReference type="Proteomes" id="UP000631418">
    <property type="component" value="Unassembled WGS sequence"/>
</dbReference>
<evidence type="ECO:0000313" key="5">
    <source>
        <dbReference type="Proteomes" id="UP000031866"/>
    </source>
</evidence>
<proteinExistence type="predicted"/>
<dbReference type="InterPro" id="IPR046547">
    <property type="entry name" value="DUF6803"/>
</dbReference>
<dbReference type="RefSeq" id="WP_011968757.1">
    <property type="nucleotide sequence ID" value="NZ_CP010086.2"/>
</dbReference>
<feature type="transmembrane region" description="Helical" evidence="1">
    <location>
        <begin position="91"/>
        <end position="115"/>
    </location>
</feature>
<organism evidence="2 5">
    <name type="scientific">Clostridium beijerinckii</name>
    <name type="common">Clostridium MP</name>
    <dbReference type="NCBI Taxonomy" id="1520"/>
    <lineage>
        <taxon>Bacteria</taxon>
        <taxon>Bacillati</taxon>
        <taxon>Bacillota</taxon>
        <taxon>Clostridia</taxon>
        <taxon>Eubacteriales</taxon>
        <taxon>Clostridiaceae</taxon>
        <taxon>Clostridium</taxon>
    </lineage>
</organism>
<gene>
    <name evidence="4" type="ORF">CBEIBR21_06815</name>
    <name evidence="3" type="ORF">IS491_25855</name>
    <name evidence="2" type="ORF">LF65_01520</name>
</gene>
<dbReference type="EMBL" id="JADOEF010000004">
    <property type="protein sequence ID" value="MBF7812019.1"/>
    <property type="molecule type" value="Genomic_DNA"/>
</dbReference>
<reference evidence="2" key="2">
    <citation type="submission" date="2016-02" db="EMBL/GenBank/DDBJ databases">
        <title>Genome sequence of Clostridium beijerinckii strain 59B.</title>
        <authorList>
            <person name="Little G.T."/>
            <person name="Minton N.P."/>
        </authorList>
    </citation>
    <scope>NUCLEOTIDE SEQUENCE</scope>
    <source>
        <strain evidence="2">NCIMB 14988</strain>
    </source>
</reference>
<dbReference type="EMBL" id="CP010086">
    <property type="protein sequence ID" value="AJG98130.1"/>
    <property type="molecule type" value="Genomic_DNA"/>
</dbReference>
<sequence length="165" mass="18488">MNMTHYMSLLADNQPWNLIIFMAIPVICAETLTITEFFIIFNNVQKGGLRTLNKVVGIFDGIYFTGIFIYLLVNAVIPLTNTGGWHTWVDVLAVGFYLSGVIFLLPIALMELGLIFKNRTSREKAKIHFILIGGFLVVAHIAMIFGMVNPEIINNMSNMSQMPGM</sequence>
<dbReference type="EMBL" id="MWMH01000002">
    <property type="protein sequence ID" value="OOP74205.1"/>
    <property type="molecule type" value="Genomic_DNA"/>
</dbReference>
<keyword evidence="1" id="KW-0812">Transmembrane</keyword>
<protein>
    <submittedName>
        <fullName evidence="2">Permease</fullName>
    </submittedName>
</protein>
<dbReference type="OMA" id="HVAMIFG"/>
<dbReference type="KEGG" id="cbei:LF65_01520"/>
<evidence type="ECO:0000313" key="6">
    <source>
        <dbReference type="Proteomes" id="UP000190959"/>
    </source>
</evidence>
<reference evidence="3" key="4">
    <citation type="submission" date="2020-11" db="EMBL/GenBank/DDBJ databases">
        <authorList>
            <person name="Thieme N."/>
            <person name="Liebl W."/>
            <person name="Zverlov V."/>
        </authorList>
    </citation>
    <scope>NUCLEOTIDE SEQUENCE</scope>
    <source>
        <strain evidence="3">NT08</strain>
    </source>
</reference>
<feature type="transmembrane region" description="Helical" evidence="1">
    <location>
        <begin position="127"/>
        <end position="148"/>
    </location>
</feature>
<reference evidence="4 6" key="3">
    <citation type="submission" date="2017-02" db="EMBL/GenBank/DDBJ databases">
        <title>Genome sequence of Clostridium beijerinckii Br21.</title>
        <authorList>
            <person name="Fonseca B.C."/>
            <person name="Guazzaroni M.E."/>
            <person name="Riano-Pachon D.M."/>
            <person name="Reginatto V."/>
        </authorList>
    </citation>
    <scope>NUCLEOTIDE SEQUENCE [LARGE SCALE GENOMIC DNA]</scope>
    <source>
        <strain evidence="4 6">Br21</strain>
    </source>
</reference>
<dbReference type="Proteomes" id="UP000031866">
    <property type="component" value="Chromosome"/>
</dbReference>
<dbReference type="Pfam" id="PF20617">
    <property type="entry name" value="DUF6803"/>
    <property type="match status" value="1"/>
</dbReference>
<dbReference type="OrthoDB" id="9795105at2"/>
<keyword evidence="1" id="KW-1133">Transmembrane helix</keyword>
<feature type="transmembrane region" description="Helical" evidence="1">
    <location>
        <begin position="61"/>
        <end position="79"/>
    </location>
</feature>
<evidence type="ECO:0000313" key="2">
    <source>
        <dbReference type="EMBL" id="AJG98130.1"/>
    </source>
</evidence>
<feature type="transmembrane region" description="Helical" evidence="1">
    <location>
        <begin position="20"/>
        <end position="41"/>
    </location>
</feature>
<evidence type="ECO:0000256" key="1">
    <source>
        <dbReference type="SAM" id="Phobius"/>
    </source>
</evidence>
<dbReference type="Proteomes" id="UP000190959">
    <property type="component" value="Unassembled WGS sequence"/>
</dbReference>
<dbReference type="AlphaFoldDB" id="A0A0B5QB09"/>
<reference evidence="5" key="1">
    <citation type="submission" date="2014-12" db="EMBL/GenBank/DDBJ databases">
        <title>Genome sequence of Clostridium beijerinckii strain 59B.</title>
        <authorList>
            <person name="Little G.T."/>
            <person name="Minton N.P."/>
        </authorList>
    </citation>
    <scope>NUCLEOTIDE SEQUENCE [LARGE SCALE GENOMIC DNA]</scope>
    <source>
        <strain evidence="5">59B</strain>
    </source>
</reference>
<name>A0A0B5QB09_CLOBE</name>